<protein>
    <submittedName>
        <fullName evidence="3">Uncharacterized protein</fullName>
    </submittedName>
</protein>
<dbReference type="RefSeq" id="WP_126747536.1">
    <property type="nucleotide sequence ID" value="NZ_CP046622.1"/>
</dbReference>
<feature type="compositionally biased region" description="Polar residues" evidence="1">
    <location>
        <begin position="47"/>
        <end position="73"/>
    </location>
</feature>
<organism evidence="3 4">
    <name type="scientific">Variovorax paradoxus</name>
    <dbReference type="NCBI Taxonomy" id="34073"/>
    <lineage>
        <taxon>Bacteria</taxon>
        <taxon>Pseudomonadati</taxon>
        <taxon>Pseudomonadota</taxon>
        <taxon>Betaproteobacteria</taxon>
        <taxon>Burkholderiales</taxon>
        <taxon>Comamonadaceae</taxon>
        <taxon>Variovorax</taxon>
    </lineage>
</organism>
<evidence type="ECO:0000256" key="2">
    <source>
        <dbReference type="SAM" id="SignalP"/>
    </source>
</evidence>
<sequence>MHSRLLYLRAPLALLVLACALSACGGGDGGGGSGGFSASASAKDSGDNTAKTDPASTTPDPGNNSEPTVSYAP</sequence>
<evidence type="ECO:0000256" key="1">
    <source>
        <dbReference type="SAM" id="MobiDB-lite"/>
    </source>
</evidence>
<proteinExistence type="predicted"/>
<evidence type="ECO:0000313" key="3">
    <source>
        <dbReference type="EMBL" id="QGW80820.1"/>
    </source>
</evidence>
<evidence type="ECO:0000313" key="4">
    <source>
        <dbReference type="Proteomes" id="UP000425817"/>
    </source>
</evidence>
<dbReference type="Proteomes" id="UP000425817">
    <property type="component" value="Chromosome"/>
</dbReference>
<accession>A0A6I6H1R7</accession>
<feature type="chain" id="PRO_5026294946" evidence="2">
    <location>
        <begin position="26"/>
        <end position="73"/>
    </location>
</feature>
<feature type="signal peptide" evidence="2">
    <location>
        <begin position="1"/>
        <end position="25"/>
    </location>
</feature>
<reference evidence="3 4" key="1">
    <citation type="submission" date="2019-12" db="EMBL/GenBank/DDBJ databases">
        <title>Hybrid Genome Assemblies of two High G+C Isolates from Undergraduate Microbiology Courses.</title>
        <authorList>
            <person name="Ne Ville C.J."/>
            <person name="Enright D."/>
            <person name="Hernandez I."/>
            <person name="Dodsworth J."/>
            <person name="Orwin P.M."/>
        </authorList>
    </citation>
    <scope>NUCLEOTIDE SEQUENCE [LARGE SCALE GENOMIC DNA]</scope>
    <source>
        <strain evidence="3 4">CSUSB</strain>
    </source>
</reference>
<dbReference type="EMBL" id="CP046622">
    <property type="protein sequence ID" value="QGW80820.1"/>
    <property type="molecule type" value="Genomic_DNA"/>
</dbReference>
<dbReference type="AlphaFoldDB" id="A0A6I6H1R7"/>
<gene>
    <name evidence="3" type="ORF">GOQ09_04125</name>
</gene>
<name>A0A6I6H1R7_VARPD</name>
<keyword evidence="2" id="KW-0732">Signal</keyword>
<feature type="region of interest" description="Disordered" evidence="1">
    <location>
        <begin position="31"/>
        <end position="73"/>
    </location>
</feature>
<dbReference type="PROSITE" id="PS51257">
    <property type="entry name" value="PROKAR_LIPOPROTEIN"/>
    <property type="match status" value="1"/>
</dbReference>